<gene>
    <name evidence="1" type="ORF">A8139_03270</name>
</gene>
<organism evidence="1 2">
    <name type="scientific">Marinomonas primoryensis</name>
    <dbReference type="NCBI Taxonomy" id="178399"/>
    <lineage>
        <taxon>Bacteria</taxon>
        <taxon>Pseudomonadati</taxon>
        <taxon>Pseudomonadota</taxon>
        <taxon>Gammaproteobacteria</taxon>
        <taxon>Oceanospirillales</taxon>
        <taxon>Oceanospirillaceae</taxon>
        <taxon>Marinomonas</taxon>
    </lineage>
</organism>
<dbReference type="RefSeq" id="WP_112135642.1">
    <property type="nucleotide sequence ID" value="NZ_CP016181.1"/>
</dbReference>
<dbReference type="Gene3D" id="1.10.1070.20">
    <property type="match status" value="1"/>
</dbReference>
<dbReference type="AlphaFoldDB" id="A0A2Z4PPL1"/>
<proteinExistence type="predicted"/>
<dbReference type="Proteomes" id="UP000249898">
    <property type="component" value="Chromosome"/>
</dbReference>
<evidence type="ECO:0000313" key="1">
    <source>
        <dbReference type="EMBL" id="AWX99128.1"/>
    </source>
</evidence>
<protein>
    <recommendedName>
        <fullName evidence="3">HipA-like C-terminal domain-containing protein</fullName>
    </recommendedName>
</protein>
<dbReference type="OrthoDB" id="9812605at2"/>
<evidence type="ECO:0000313" key="2">
    <source>
        <dbReference type="Proteomes" id="UP000249898"/>
    </source>
</evidence>
<dbReference type="EMBL" id="CP016181">
    <property type="protein sequence ID" value="AWX99128.1"/>
    <property type="molecule type" value="Genomic_DNA"/>
</dbReference>
<name>A0A2Z4PPL1_9GAMM</name>
<reference evidence="1 2" key="1">
    <citation type="submission" date="2016-06" db="EMBL/GenBank/DDBJ databases">
        <title>The sequenced genome of the ice-adhering bacterium Marinomonas primoryensis, from Antarctica.</title>
        <authorList>
            <person name="Graham L."/>
            <person name="Vance T.D.R."/>
            <person name="Davies P.L."/>
        </authorList>
    </citation>
    <scope>NUCLEOTIDE SEQUENCE [LARGE SCALE GENOMIC DNA]</scope>
    <source>
        <strain evidence="1 2">AceL</strain>
    </source>
</reference>
<evidence type="ECO:0008006" key="3">
    <source>
        <dbReference type="Google" id="ProtNLM"/>
    </source>
</evidence>
<accession>A0A2Z4PPL1</accession>
<sequence length="315" mass="36775">MEVEGLYIVQRLTENADFLEQLGTKEKFWFRDLLSKNGQRTLFKYSRPNTGEHWSEKCAEQLCLLLELPHVKYDIAIHNDRDGVISPNIVDKNEHLVMGNELLHRNDPDEYPRPVYFHENKQKVTSHTVTRVLAFLELSAILPPKSDFDLHGLGAADVFCGYLMLDALISNQDRHHENWAVIVESQEGKATFRLCPTYDHAASMGRELLDKERNERLTTKDKNRSIEQFVKKAQSQLYKFKTDKKPMKTVDAFTHAVQKYPAARKHWLSKLDTLTEAEIKKVFDRIPPDLLSEVGRQFAYQVVIENRKRLLKYYE</sequence>